<evidence type="ECO:0000313" key="2">
    <source>
        <dbReference type="EMBL" id="KLK89181.1"/>
    </source>
</evidence>
<dbReference type="PANTHER" id="PTHR43312">
    <property type="entry name" value="D-THREO-ALDOSE 1-DEHYDROGENASE"/>
    <property type="match status" value="1"/>
</dbReference>
<dbReference type="Pfam" id="PF00248">
    <property type="entry name" value="Aldo_ket_red"/>
    <property type="match status" value="1"/>
</dbReference>
<dbReference type="InterPro" id="IPR023210">
    <property type="entry name" value="NADP_OxRdtase_dom"/>
</dbReference>
<dbReference type="STRING" id="1550566.SZ63_01705"/>
<evidence type="ECO:0000259" key="1">
    <source>
        <dbReference type="Pfam" id="PF00248"/>
    </source>
</evidence>
<dbReference type="OrthoDB" id="7236at2157"/>
<dbReference type="InterPro" id="IPR036812">
    <property type="entry name" value="NAD(P)_OxRdtase_dom_sf"/>
</dbReference>
<evidence type="ECO:0000313" key="3">
    <source>
        <dbReference type="Proteomes" id="UP000035301"/>
    </source>
</evidence>
<dbReference type="Gene3D" id="3.20.20.100">
    <property type="entry name" value="NADP-dependent oxidoreductase domain"/>
    <property type="match status" value="1"/>
</dbReference>
<sequence>MEAPGRRRFGKTGREVTAVGLGGEGVLRTYGRHAEAEAVIMEALGQGITYFDSAKAYAGSEDYYGEVWRNRPDLRAPVFQASKSASRAHADAETDLEETLQRMGIETLDLWQIHDIRSFPDIREIEGPSGALEAFVEARESGVVRHIGVTGHHDPDVLAHAVENWPVDAVMMPVNPVEGALGGFLDGVLTTAREQGVAVIGMKVLGGSNYLVPDAGVTPDVLVRYALSREITVAIVGCSTPAEVQALAAAGRSGPLPDDEAAALVEAFRPHARELAYYRGFR</sequence>
<accession>A0A0H1R2Z1</accession>
<dbReference type="PANTHER" id="PTHR43312:SF1">
    <property type="entry name" value="NADP-DEPENDENT OXIDOREDUCTASE DOMAIN-CONTAINING PROTEIN"/>
    <property type="match status" value="1"/>
</dbReference>
<dbReference type="RefSeq" id="WP_048180092.1">
    <property type="nucleotide sequence ID" value="NZ_JXOJ01000001.1"/>
</dbReference>
<dbReference type="SUPFAM" id="SSF51430">
    <property type="entry name" value="NAD(P)-linked oxidoreductase"/>
    <property type="match status" value="1"/>
</dbReference>
<name>A0A0H1R2Z1_9EURY</name>
<dbReference type="PATRIC" id="fig|1550566.3.peg.359"/>
<dbReference type="InterPro" id="IPR053135">
    <property type="entry name" value="AKR2_Oxidoreductase"/>
</dbReference>
<gene>
    <name evidence="2" type="ORF">SZ63_01705</name>
</gene>
<proteinExistence type="predicted"/>
<dbReference type="AlphaFoldDB" id="A0A0H1R2Z1"/>
<organism evidence="2 3">
    <name type="scientific">Methanoculleus sediminis</name>
    <dbReference type="NCBI Taxonomy" id="1550566"/>
    <lineage>
        <taxon>Archaea</taxon>
        <taxon>Methanobacteriati</taxon>
        <taxon>Methanobacteriota</taxon>
        <taxon>Stenosarchaea group</taxon>
        <taxon>Methanomicrobia</taxon>
        <taxon>Methanomicrobiales</taxon>
        <taxon>Methanomicrobiaceae</taxon>
        <taxon>Methanoculleus</taxon>
    </lineage>
</organism>
<feature type="domain" description="NADP-dependent oxidoreductase" evidence="1">
    <location>
        <begin position="30"/>
        <end position="207"/>
    </location>
</feature>
<dbReference type="CDD" id="cd19100">
    <property type="entry name" value="AKR_unchar"/>
    <property type="match status" value="1"/>
</dbReference>
<comment type="caution">
    <text evidence="2">The sequence shown here is derived from an EMBL/GenBank/DDBJ whole genome shotgun (WGS) entry which is preliminary data.</text>
</comment>
<protein>
    <submittedName>
        <fullName evidence="2">Aldo/keto reductase</fullName>
    </submittedName>
</protein>
<dbReference type="EMBL" id="JXOJ01000001">
    <property type="protein sequence ID" value="KLK89181.1"/>
    <property type="molecule type" value="Genomic_DNA"/>
</dbReference>
<reference evidence="2 3" key="1">
    <citation type="journal article" date="2015" name="Int. J. Syst. Evol. Microbiol.">
        <title>Methanoculleus sediminis sp. nov., a methanogen from sediments near a submarine mud volcano.</title>
        <authorList>
            <person name="Chen S.C."/>
            <person name="Chen M.F."/>
            <person name="Lai M.C."/>
            <person name="Weng C.Y."/>
            <person name="Wu S.Y."/>
            <person name="Lin S."/>
            <person name="Yang T.F."/>
            <person name="Chen P.C."/>
        </authorList>
    </citation>
    <scope>NUCLEOTIDE SEQUENCE [LARGE SCALE GENOMIC DNA]</scope>
    <source>
        <strain evidence="2 3">S3Fa</strain>
    </source>
</reference>
<keyword evidence="3" id="KW-1185">Reference proteome</keyword>
<dbReference type="Proteomes" id="UP000035301">
    <property type="component" value="Unassembled WGS sequence"/>
</dbReference>